<dbReference type="EMBL" id="FUZF01000031">
    <property type="protein sequence ID" value="SKC10962.1"/>
    <property type="molecule type" value="Genomic_DNA"/>
</dbReference>
<dbReference type="SUPFAM" id="SSF88946">
    <property type="entry name" value="Sigma2 domain of RNA polymerase sigma factors"/>
    <property type="match status" value="1"/>
</dbReference>
<dbReference type="GO" id="GO:0003700">
    <property type="term" value="F:DNA-binding transcription factor activity"/>
    <property type="evidence" value="ECO:0007669"/>
    <property type="project" value="InterPro"/>
</dbReference>
<dbReference type="InterPro" id="IPR013325">
    <property type="entry name" value="RNA_pol_sigma_r2"/>
</dbReference>
<dbReference type="Proteomes" id="UP000190150">
    <property type="component" value="Unassembled WGS sequence"/>
</dbReference>
<reference evidence="3" key="1">
    <citation type="submission" date="2017-02" db="EMBL/GenBank/DDBJ databases">
        <authorList>
            <person name="Varghese N."/>
            <person name="Submissions S."/>
        </authorList>
    </citation>
    <scope>NUCLEOTIDE SEQUENCE [LARGE SCALE GENOMIC DNA]</scope>
    <source>
        <strain evidence="3">DSM 24091</strain>
    </source>
</reference>
<accession>A0A1T5GR90</accession>
<dbReference type="GO" id="GO:0006352">
    <property type="term" value="P:DNA-templated transcription initiation"/>
    <property type="evidence" value="ECO:0007669"/>
    <property type="project" value="InterPro"/>
</dbReference>
<sequence>MIVKTNMPTTIDTYWDKFLNGDKFAFEQIYRSLVPQLYEYGMRHYKDETLVRDAIQDVFVKFWESRAKLKNITSPKHYLLVAMKKRP</sequence>
<dbReference type="Pfam" id="PF04542">
    <property type="entry name" value="Sigma70_r2"/>
    <property type="match status" value="1"/>
</dbReference>
<dbReference type="STRING" id="1513896.SAMN05660841_04301"/>
<proteinExistence type="predicted"/>
<feature type="domain" description="RNA polymerase sigma-70 region 2" evidence="1">
    <location>
        <begin position="29"/>
        <end position="82"/>
    </location>
</feature>
<dbReference type="InterPro" id="IPR007627">
    <property type="entry name" value="RNA_pol_sigma70_r2"/>
</dbReference>
<evidence type="ECO:0000313" key="3">
    <source>
        <dbReference type="Proteomes" id="UP000190150"/>
    </source>
</evidence>
<dbReference type="Gene3D" id="1.10.1740.10">
    <property type="match status" value="1"/>
</dbReference>
<protein>
    <submittedName>
        <fullName evidence="2">Sigma-70 region 2</fullName>
    </submittedName>
</protein>
<dbReference type="AlphaFoldDB" id="A0A1T5GR90"/>
<organism evidence="2 3">
    <name type="scientific">Sphingobacterium nematocida</name>
    <dbReference type="NCBI Taxonomy" id="1513896"/>
    <lineage>
        <taxon>Bacteria</taxon>
        <taxon>Pseudomonadati</taxon>
        <taxon>Bacteroidota</taxon>
        <taxon>Sphingobacteriia</taxon>
        <taxon>Sphingobacteriales</taxon>
        <taxon>Sphingobacteriaceae</taxon>
        <taxon>Sphingobacterium</taxon>
    </lineage>
</organism>
<evidence type="ECO:0000259" key="1">
    <source>
        <dbReference type="Pfam" id="PF04542"/>
    </source>
</evidence>
<keyword evidence="3" id="KW-1185">Reference proteome</keyword>
<name>A0A1T5GR90_9SPHI</name>
<gene>
    <name evidence="2" type="ORF">SAMN05660841_04301</name>
</gene>
<evidence type="ECO:0000313" key="2">
    <source>
        <dbReference type="EMBL" id="SKC10962.1"/>
    </source>
</evidence>